<evidence type="ECO:0000313" key="9">
    <source>
        <dbReference type="EMBL" id="PPK81547.1"/>
    </source>
</evidence>
<name>A0A2S6HUP3_9FIRM</name>
<evidence type="ECO:0000256" key="7">
    <source>
        <dbReference type="ARBA" id="ARBA00023136"/>
    </source>
</evidence>
<dbReference type="GO" id="GO:0005886">
    <property type="term" value="C:plasma membrane"/>
    <property type="evidence" value="ECO:0007669"/>
    <property type="project" value="UniProtKB-SubCell"/>
</dbReference>
<feature type="transmembrane region" description="Helical" evidence="8">
    <location>
        <begin position="341"/>
        <end position="358"/>
    </location>
</feature>
<dbReference type="AlphaFoldDB" id="A0A2S6HUP3"/>
<evidence type="ECO:0000256" key="1">
    <source>
        <dbReference type="ARBA" id="ARBA00004651"/>
    </source>
</evidence>
<keyword evidence="10" id="KW-1185">Reference proteome</keyword>
<evidence type="ECO:0000256" key="4">
    <source>
        <dbReference type="ARBA" id="ARBA00022475"/>
    </source>
</evidence>
<comment type="similarity">
    <text evidence="2">Belongs to the binding-protein-dependent transport system permease family. FecCD subfamily.</text>
</comment>
<dbReference type="InterPro" id="IPR000522">
    <property type="entry name" value="ABC_transptr_permease_BtuC"/>
</dbReference>
<feature type="transmembrane region" description="Helical" evidence="8">
    <location>
        <begin position="179"/>
        <end position="201"/>
    </location>
</feature>
<sequence>MKTQSSITAGNRKKENIQHKAFLPLIIALMVFIVFSIGCSVSIGQVPISLHDTFQILLYKISGMRFGSLEGLSTASFADIIWHIRLPRALMSMLVGIGLSLCGAVMQATVQNPLADPYILGISSGGALGATFAILLGFGFPGVLGQMGVAAWAFAGAFGAAVLVMVIAHMGGKITSAKLVLTGMVINALCSAFSNFIIYFANNAEGIKTVTFWTMGSIASATWEKLPLTAISIGIAVVFFLTQFRVLNTMLLGSEAAVTLGISLNRYLRIYMMVCALVTGIIVSSCGTIGFVGLIIPHIVRGVVGTDHKRLIPASALFGAAFLIWADVFSRTLIHQSELPIGIITSMIGAPMFMYMLMKKGYGFGGK</sequence>
<keyword evidence="6 8" id="KW-1133">Transmembrane helix</keyword>
<dbReference type="OrthoDB" id="9811721at2"/>
<proteinExistence type="inferred from homology"/>
<dbReference type="EMBL" id="PTJA01000004">
    <property type="protein sequence ID" value="PPK81547.1"/>
    <property type="molecule type" value="Genomic_DNA"/>
</dbReference>
<feature type="transmembrane region" description="Helical" evidence="8">
    <location>
        <begin position="226"/>
        <end position="247"/>
    </location>
</feature>
<gene>
    <name evidence="9" type="ORF">BXY41_104350</name>
</gene>
<protein>
    <submittedName>
        <fullName evidence="9">Iron complex transport system permease protein</fullName>
    </submittedName>
</protein>
<evidence type="ECO:0000313" key="10">
    <source>
        <dbReference type="Proteomes" id="UP000237749"/>
    </source>
</evidence>
<reference evidence="9 10" key="1">
    <citation type="submission" date="2018-02" db="EMBL/GenBank/DDBJ databases">
        <title>Genomic Encyclopedia of Archaeal and Bacterial Type Strains, Phase II (KMG-II): from individual species to whole genera.</title>
        <authorList>
            <person name="Goeker M."/>
        </authorList>
    </citation>
    <scope>NUCLEOTIDE SEQUENCE [LARGE SCALE GENOMIC DNA]</scope>
    <source>
        <strain evidence="9 10">DSM 3808</strain>
    </source>
</reference>
<evidence type="ECO:0000256" key="6">
    <source>
        <dbReference type="ARBA" id="ARBA00022989"/>
    </source>
</evidence>
<accession>A0A2S6HUP3</accession>
<dbReference type="Pfam" id="PF01032">
    <property type="entry name" value="FecCD"/>
    <property type="match status" value="1"/>
</dbReference>
<feature type="transmembrane region" description="Helical" evidence="8">
    <location>
        <begin position="21"/>
        <end position="43"/>
    </location>
</feature>
<dbReference type="InterPro" id="IPR037294">
    <property type="entry name" value="ABC_BtuC-like"/>
</dbReference>
<feature type="transmembrane region" description="Helical" evidence="8">
    <location>
        <begin position="118"/>
        <end position="143"/>
    </location>
</feature>
<dbReference type="PANTHER" id="PTHR30472">
    <property type="entry name" value="FERRIC ENTEROBACTIN TRANSPORT SYSTEM PERMEASE PROTEIN"/>
    <property type="match status" value="1"/>
</dbReference>
<dbReference type="FunFam" id="1.10.3470.10:FF:000001">
    <property type="entry name" value="Vitamin B12 ABC transporter permease BtuC"/>
    <property type="match status" value="1"/>
</dbReference>
<comment type="subcellular location">
    <subcellularLocation>
        <location evidence="1">Cell membrane</location>
        <topology evidence="1">Multi-pass membrane protein</topology>
    </subcellularLocation>
</comment>
<keyword evidence="3" id="KW-0813">Transport</keyword>
<dbReference type="SUPFAM" id="SSF81345">
    <property type="entry name" value="ABC transporter involved in vitamin B12 uptake, BtuC"/>
    <property type="match status" value="1"/>
</dbReference>
<evidence type="ECO:0000256" key="2">
    <source>
        <dbReference type="ARBA" id="ARBA00007935"/>
    </source>
</evidence>
<feature type="transmembrane region" description="Helical" evidence="8">
    <location>
        <begin position="311"/>
        <end position="329"/>
    </location>
</feature>
<keyword evidence="7 8" id="KW-0472">Membrane</keyword>
<evidence type="ECO:0000256" key="8">
    <source>
        <dbReference type="SAM" id="Phobius"/>
    </source>
</evidence>
<keyword evidence="5 8" id="KW-0812">Transmembrane</keyword>
<comment type="caution">
    <text evidence="9">The sequence shown here is derived from an EMBL/GenBank/DDBJ whole genome shotgun (WGS) entry which is preliminary data.</text>
</comment>
<dbReference type="CDD" id="cd06550">
    <property type="entry name" value="TM_ABC_iron-siderophores_like"/>
    <property type="match status" value="1"/>
</dbReference>
<organism evidence="9 10">
    <name type="scientific">Lacrimispora xylanisolvens</name>
    <dbReference type="NCBI Taxonomy" id="384636"/>
    <lineage>
        <taxon>Bacteria</taxon>
        <taxon>Bacillati</taxon>
        <taxon>Bacillota</taxon>
        <taxon>Clostridia</taxon>
        <taxon>Lachnospirales</taxon>
        <taxon>Lachnospiraceae</taxon>
        <taxon>Lacrimispora</taxon>
    </lineage>
</organism>
<feature type="transmembrane region" description="Helical" evidence="8">
    <location>
        <begin position="89"/>
        <end position="106"/>
    </location>
</feature>
<feature type="transmembrane region" description="Helical" evidence="8">
    <location>
        <begin position="149"/>
        <end position="167"/>
    </location>
</feature>
<dbReference type="GO" id="GO:0022857">
    <property type="term" value="F:transmembrane transporter activity"/>
    <property type="evidence" value="ECO:0007669"/>
    <property type="project" value="InterPro"/>
</dbReference>
<dbReference type="Proteomes" id="UP000237749">
    <property type="component" value="Unassembled WGS sequence"/>
</dbReference>
<dbReference type="Gene3D" id="1.10.3470.10">
    <property type="entry name" value="ABC transporter involved in vitamin B12 uptake, BtuC"/>
    <property type="match status" value="1"/>
</dbReference>
<dbReference type="RefSeq" id="WP_104436632.1">
    <property type="nucleotide sequence ID" value="NZ_PTJA01000004.1"/>
</dbReference>
<feature type="transmembrane region" description="Helical" evidence="8">
    <location>
        <begin position="268"/>
        <end position="299"/>
    </location>
</feature>
<evidence type="ECO:0000256" key="5">
    <source>
        <dbReference type="ARBA" id="ARBA00022692"/>
    </source>
</evidence>
<evidence type="ECO:0000256" key="3">
    <source>
        <dbReference type="ARBA" id="ARBA00022448"/>
    </source>
</evidence>
<dbReference type="GO" id="GO:0033214">
    <property type="term" value="P:siderophore-iron import into cell"/>
    <property type="evidence" value="ECO:0007669"/>
    <property type="project" value="TreeGrafter"/>
</dbReference>
<keyword evidence="4" id="KW-1003">Cell membrane</keyword>
<dbReference type="PANTHER" id="PTHR30472:SF25">
    <property type="entry name" value="ABC TRANSPORTER PERMEASE PROTEIN MJ0876-RELATED"/>
    <property type="match status" value="1"/>
</dbReference>